<dbReference type="SUPFAM" id="SSF54427">
    <property type="entry name" value="NTF2-like"/>
    <property type="match status" value="1"/>
</dbReference>
<dbReference type="Gene3D" id="3.10.450.50">
    <property type="match status" value="1"/>
</dbReference>
<protein>
    <submittedName>
        <fullName evidence="1">Phosphoribosyl-AMP cyclohydrolase</fullName>
    </submittedName>
</protein>
<dbReference type="InterPro" id="IPR032710">
    <property type="entry name" value="NTF2-like_dom_sf"/>
</dbReference>
<dbReference type="GO" id="GO:0016787">
    <property type="term" value="F:hydrolase activity"/>
    <property type="evidence" value="ECO:0007669"/>
    <property type="project" value="UniProtKB-KW"/>
</dbReference>
<dbReference type="EMBL" id="AP019860">
    <property type="protein sequence ID" value="BBM84961.1"/>
    <property type="molecule type" value="Genomic_DNA"/>
</dbReference>
<keyword evidence="2" id="KW-1185">Reference proteome</keyword>
<proteinExistence type="predicted"/>
<dbReference type="PIRSF" id="PIRSF028288">
    <property type="entry name" value="UCP028288"/>
    <property type="match status" value="1"/>
</dbReference>
<dbReference type="RefSeq" id="WP_151969086.1">
    <property type="nucleotide sequence ID" value="NZ_AP019860.1"/>
</dbReference>
<name>A0A5S9F458_UABAM</name>
<dbReference type="OrthoDB" id="9807600at2"/>
<dbReference type="InterPro" id="IPR016878">
    <property type="entry name" value="MICAH-like"/>
</dbReference>
<dbReference type="AlphaFoldDB" id="A0A5S9F458"/>
<reference evidence="1 2" key="1">
    <citation type="submission" date="2019-08" db="EMBL/GenBank/DDBJ databases">
        <title>Complete genome sequence of Candidatus Uab amorphum.</title>
        <authorList>
            <person name="Shiratori T."/>
            <person name="Suzuki S."/>
            <person name="Kakizawa Y."/>
            <person name="Ishida K."/>
        </authorList>
    </citation>
    <scope>NUCLEOTIDE SEQUENCE [LARGE SCALE GENOMIC DNA]</scope>
    <source>
        <strain evidence="1 2">SRT547</strain>
    </source>
</reference>
<accession>A0A5S9F458</accession>
<evidence type="ECO:0000313" key="2">
    <source>
        <dbReference type="Proteomes" id="UP000326354"/>
    </source>
</evidence>
<keyword evidence="1" id="KW-0378">Hydrolase</keyword>
<evidence type="ECO:0000313" key="1">
    <source>
        <dbReference type="EMBL" id="BBM84961.1"/>
    </source>
</evidence>
<dbReference type="Proteomes" id="UP000326354">
    <property type="component" value="Chromosome"/>
</dbReference>
<organism evidence="1 2">
    <name type="scientific">Uabimicrobium amorphum</name>
    <dbReference type="NCBI Taxonomy" id="2596890"/>
    <lineage>
        <taxon>Bacteria</taxon>
        <taxon>Pseudomonadati</taxon>
        <taxon>Planctomycetota</taxon>
        <taxon>Candidatus Uabimicrobiia</taxon>
        <taxon>Candidatus Uabimicrobiales</taxon>
        <taxon>Candidatus Uabimicrobiaceae</taxon>
        <taxon>Candidatus Uabimicrobium</taxon>
    </lineage>
</organism>
<gene>
    <name evidence="1" type="ORF">UABAM_03322</name>
</gene>
<sequence>MIERSEVEAAQESWGTSLVNVGAGETWEESRDRAEAMIKSHYLLDDGASLLFCPTKASVKQFRSNLKSALSYFVGRDSEYDEDKGFALEPWKSVRFENTDVVCKQDIAFAMGNYYFTTMDDTEVKVEYSFVYVRDNEGKLKIQLHHSAIPYSH</sequence>
<dbReference type="KEGG" id="uam:UABAM_03322"/>